<accession>A0A0H5QWV8</accession>
<evidence type="ECO:0000313" key="2">
    <source>
        <dbReference type="Proteomes" id="UP000182715"/>
    </source>
</evidence>
<reference evidence="1 2" key="1">
    <citation type="submission" date="2014-11" db="EMBL/GenBank/DDBJ databases">
        <authorList>
            <person name="Diene M.Seydina."/>
        </authorList>
    </citation>
    <scope>NUCLEOTIDE SEQUENCE [LARGE SCALE GENOMIC DNA]</scope>
    <source>
        <strain evidence="1 2">Neisseria meningitidis CHUV</strain>
    </source>
</reference>
<dbReference type="Proteomes" id="UP000182715">
    <property type="component" value="Unassembled WGS sequence"/>
</dbReference>
<protein>
    <submittedName>
        <fullName evidence="1">BirA-related protein</fullName>
    </submittedName>
</protein>
<name>A0A0H5QWV8_NEIMI</name>
<sequence length="49" mass="5397">MSNDALPFFAGGCFYIFFNSTDCILEDVFRYGAGKAFSVKGLSDRAVFT</sequence>
<proteinExistence type="predicted"/>
<dbReference type="EMBL" id="CVTF01000116">
    <property type="protein sequence ID" value="CRZ00098.1"/>
    <property type="molecule type" value="Genomic_DNA"/>
</dbReference>
<dbReference type="AlphaFoldDB" id="A0A0H5QWV8"/>
<evidence type="ECO:0000313" key="1">
    <source>
        <dbReference type="EMBL" id="CRZ00098.1"/>
    </source>
</evidence>
<organism evidence="1 2">
    <name type="scientific">Neisseria meningitidis serogroup B</name>
    <dbReference type="NCBI Taxonomy" id="491"/>
    <lineage>
        <taxon>Bacteria</taxon>
        <taxon>Pseudomonadati</taxon>
        <taxon>Pseudomonadota</taxon>
        <taxon>Betaproteobacteria</taxon>
        <taxon>Neisseriales</taxon>
        <taxon>Neisseriaceae</taxon>
        <taxon>Neisseria</taxon>
    </lineage>
</organism>